<keyword evidence="2 4" id="KW-0808">Transferase</keyword>
<dbReference type="EMBL" id="BONK01000001">
    <property type="protein sequence ID" value="GIG19679.1"/>
    <property type="molecule type" value="Genomic_DNA"/>
</dbReference>
<evidence type="ECO:0000313" key="5">
    <source>
        <dbReference type="Proteomes" id="UP000632740"/>
    </source>
</evidence>
<keyword evidence="5" id="KW-1185">Reference proteome</keyword>
<evidence type="ECO:0000259" key="3">
    <source>
        <dbReference type="Pfam" id="PF13439"/>
    </source>
</evidence>
<evidence type="ECO:0000256" key="1">
    <source>
        <dbReference type="ARBA" id="ARBA00022676"/>
    </source>
</evidence>
<feature type="domain" description="Glycosyltransferase subfamily 4-like N-terminal" evidence="3">
    <location>
        <begin position="15"/>
        <end position="177"/>
    </location>
</feature>
<gene>
    <name evidence="4" type="ORF">Cch01nite_04030</name>
</gene>
<dbReference type="Gene3D" id="3.40.50.2000">
    <property type="entry name" value="Glycogen Phosphorylase B"/>
    <property type="match status" value="2"/>
</dbReference>
<dbReference type="CDD" id="cd03801">
    <property type="entry name" value="GT4_PimA-like"/>
    <property type="match status" value="1"/>
</dbReference>
<protein>
    <submittedName>
        <fullName evidence="4">Glycosyl transferase</fullName>
    </submittedName>
</protein>
<dbReference type="Pfam" id="PF13692">
    <property type="entry name" value="Glyco_trans_1_4"/>
    <property type="match status" value="1"/>
</dbReference>
<dbReference type="Proteomes" id="UP000632740">
    <property type="component" value="Unassembled WGS sequence"/>
</dbReference>
<dbReference type="RefSeq" id="WP_203747853.1">
    <property type="nucleotide sequence ID" value="NZ_BONK01000001.1"/>
</dbReference>
<organism evidence="4 5">
    <name type="scientific">Cellulomonas chitinilytica</name>
    <dbReference type="NCBI Taxonomy" id="398759"/>
    <lineage>
        <taxon>Bacteria</taxon>
        <taxon>Bacillati</taxon>
        <taxon>Actinomycetota</taxon>
        <taxon>Actinomycetes</taxon>
        <taxon>Micrococcales</taxon>
        <taxon>Cellulomonadaceae</taxon>
        <taxon>Cellulomonas</taxon>
    </lineage>
</organism>
<accession>A0A919P222</accession>
<dbReference type="PANTHER" id="PTHR12526">
    <property type="entry name" value="GLYCOSYLTRANSFERASE"/>
    <property type="match status" value="1"/>
</dbReference>
<reference evidence="4" key="1">
    <citation type="submission" date="2021-01" db="EMBL/GenBank/DDBJ databases">
        <title>Whole genome shotgun sequence of Cellulomonas chitinilytica NBRC 110799.</title>
        <authorList>
            <person name="Komaki H."/>
            <person name="Tamura T."/>
        </authorList>
    </citation>
    <scope>NUCLEOTIDE SEQUENCE</scope>
    <source>
        <strain evidence="4">NBRC 110799</strain>
    </source>
</reference>
<proteinExistence type="predicted"/>
<dbReference type="Pfam" id="PF13439">
    <property type="entry name" value="Glyco_transf_4"/>
    <property type="match status" value="1"/>
</dbReference>
<evidence type="ECO:0000313" key="4">
    <source>
        <dbReference type="EMBL" id="GIG19679.1"/>
    </source>
</evidence>
<dbReference type="GO" id="GO:0016757">
    <property type="term" value="F:glycosyltransferase activity"/>
    <property type="evidence" value="ECO:0007669"/>
    <property type="project" value="UniProtKB-KW"/>
</dbReference>
<keyword evidence="1" id="KW-0328">Glycosyltransferase</keyword>
<comment type="caution">
    <text evidence="4">The sequence shown here is derived from an EMBL/GenBank/DDBJ whole genome shotgun (WGS) entry which is preliminary data.</text>
</comment>
<name>A0A919P222_9CELL</name>
<evidence type="ECO:0000256" key="2">
    <source>
        <dbReference type="ARBA" id="ARBA00022679"/>
    </source>
</evidence>
<dbReference type="InterPro" id="IPR028098">
    <property type="entry name" value="Glyco_trans_4-like_N"/>
</dbReference>
<dbReference type="SUPFAM" id="SSF53756">
    <property type="entry name" value="UDP-Glycosyltransferase/glycogen phosphorylase"/>
    <property type="match status" value="1"/>
</dbReference>
<dbReference type="AlphaFoldDB" id="A0A919P222"/>
<sequence>MTHVAVAHPSPDLYGSDRQLLESITAIVERGGTVDLVLPSDGPLLPLARARGAHVLVASFPVLRKSLLHPLRLPGLLWRSATATVRATRWLRRVRPDVLYVNTVTIPVWALAGRLAGVPVLAHVHEAEDGGRLVAAGLAAPLLLARRVVANSAAAAAVLVGALPRLAARIEVVHNGVPAPPAPPADASHVAGTPWRLAVVGRLSPRKGTDVAVEAVALLAAEGLDVHLSVAGTPFEGYEWFVDELRERAGRPDLAGRVDLLGYVHPTWDLLAASDVVLVPSRVEPFGNTAVEALLARRPVVASRTQGLAEVVRDGDTGLLVPPDDPRALAEAVATLLRDDGLRASLARAGEDDAHDRFSTARYAQRLLRVLDEVTG</sequence>
<dbReference type="PANTHER" id="PTHR12526:SF510">
    <property type="entry name" value="D-INOSITOL 3-PHOSPHATE GLYCOSYLTRANSFERASE"/>
    <property type="match status" value="1"/>
</dbReference>